<protein>
    <submittedName>
        <fullName evidence="2">Uncharacterized protein</fullName>
    </submittedName>
</protein>
<keyword evidence="3" id="KW-1185">Reference proteome</keyword>
<gene>
    <name evidence="2" type="ORF">LSINAPIS_LOCUS15268</name>
</gene>
<sequence length="154" mass="17505">MHRLCRELSGRPSPIRPLMASDGTPRYQAEDRAKIFADHLETQFTPNPTADLQHVETIERHLKNYFESPIAPTEDPVVFSPGQVQRMIRRTRLHGDNVIPLMSRWRHLKGVPEPVHAGAAASRHHSQHAVEVVQVAETDGQLYEAAHHARAFFQ</sequence>
<dbReference type="EMBL" id="FZQP02007023">
    <property type="protein sequence ID" value="VVD05798.1"/>
    <property type="molecule type" value="Genomic_DNA"/>
</dbReference>
<organism evidence="2 3">
    <name type="scientific">Leptidea sinapis</name>
    <dbReference type="NCBI Taxonomy" id="189913"/>
    <lineage>
        <taxon>Eukaryota</taxon>
        <taxon>Metazoa</taxon>
        <taxon>Ecdysozoa</taxon>
        <taxon>Arthropoda</taxon>
        <taxon>Hexapoda</taxon>
        <taxon>Insecta</taxon>
        <taxon>Pterygota</taxon>
        <taxon>Neoptera</taxon>
        <taxon>Endopterygota</taxon>
        <taxon>Lepidoptera</taxon>
        <taxon>Glossata</taxon>
        <taxon>Ditrysia</taxon>
        <taxon>Papilionoidea</taxon>
        <taxon>Pieridae</taxon>
        <taxon>Dismorphiinae</taxon>
        <taxon>Leptidea</taxon>
    </lineage>
</organism>
<feature type="region of interest" description="Disordered" evidence="1">
    <location>
        <begin position="1"/>
        <end position="23"/>
    </location>
</feature>
<reference evidence="2 3" key="1">
    <citation type="submission" date="2017-07" db="EMBL/GenBank/DDBJ databases">
        <authorList>
            <person name="Talla V."/>
            <person name="Backstrom N."/>
        </authorList>
    </citation>
    <scope>NUCLEOTIDE SEQUENCE [LARGE SCALE GENOMIC DNA]</scope>
</reference>
<name>A0A5E4R7J8_9NEOP</name>
<dbReference type="Proteomes" id="UP000324832">
    <property type="component" value="Unassembled WGS sequence"/>
</dbReference>
<evidence type="ECO:0000313" key="2">
    <source>
        <dbReference type="EMBL" id="VVD05798.1"/>
    </source>
</evidence>
<feature type="non-terminal residue" evidence="2">
    <location>
        <position position="154"/>
    </location>
</feature>
<dbReference type="AlphaFoldDB" id="A0A5E4R7J8"/>
<proteinExistence type="predicted"/>
<evidence type="ECO:0000256" key="1">
    <source>
        <dbReference type="SAM" id="MobiDB-lite"/>
    </source>
</evidence>
<accession>A0A5E4R7J8</accession>
<evidence type="ECO:0000313" key="3">
    <source>
        <dbReference type="Proteomes" id="UP000324832"/>
    </source>
</evidence>